<evidence type="ECO:0000256" key="2">
    <source>
        <dbReference type="SAM" id="Phobius"/>
    </source>
</evidence>
<feature type="transmembrane region" description="Helical" evidence="2">
    <location>
        <begin position="76"/>
        <end position="97"/>
    </location>
</feature>
<evidence type="ECO:0000256" key="1">
    <source>
        <dbReference type="SAM" id="MobiDB-lite"/>
    </source>
</evidence>
<keyword evidence="2" id="KW-0472">Membrane</keyword>
<keyword evidence="2" id="KW-0812">Transmembrane</keyword>
<gene>
    <name evidence="3" type="ORF">QTG54_006851</name>
</gene>
<evidence type="ECO:0000313" key="4">
    <source>
        <dbReference type="Proteomes" id="UP001224775"/>
    </source>
</evidence>
<keyword evidence="2" id="KW-1133">Transmembrane helix</keyword>
<dbReference type="Proteomes" id="UP001224775">
    <property type="component" value="Unassembled WGS sequence"/>
</dbReference>
<comment type="caution">
    <text evidence="3">The sequence shown here is derived from an EMBL/GenBank/DDBJ whole genome shotgun (WGS) entry which is preliminary data.</text>
</comment>
<keyword evidence="4" id="KW-1185">Reference proteome</keyword>
<evidence type="ECO:0000313" key="3">
    <source>
        <dbReference type="EMBL" id="KAK1742286.1"/>
    </source>
</evidence>
<feature type="transmembrane region" description="Helical" evidence="2">
    <location>
        <begin position="244"/>
        <end position="266"/>
    </location>
</feature>
<protein>
    <submittedName>
        <fullName evidence="3">EGF-like domain-containing protein-like protein</fullName>
    </submittedName>
</protein>
<dbReference type="EMBL" id="JATAAI010000011">
    <property type="protein sequence ID" value="KAK1742286.1"/>
    <property type="molecule type" value="Genomic_DNA"/>
</dbReference>
<feature type="transmembrane region" description="Helical" evidence="2">
    <location>
        <begin position="158"/>
        <end position="183"/>
    </location>
</feature>
<sequence length="692" mass="78142">MDTAAAAVAASTDIESGDFDDSSNNTKAKEAAAGVSAVGIGTIDDTKDEDFDPITLPQSTHTLLFTEPVCSKSFQFSVAIATLSILCLLLALTNNGITLDGIGQVPANVGKAVKTAQFASIFIALLMEEEIPTGLYLLRRIPKTYFKSKFPELCYSKFVAASCLRIFMGYLFLVNVLFLLMMSDNVIDIFFDFIALQFLQQLDDISFNLARMGVFSKSLRVATTSKYFRTEFRRQTKVKRSKRIGFFLKAIYFINLMILLGVQIYVTVKQGNGDYQCKSITVIIKDEVWEESVVQMPGEESKAMVLVYPYFNGIYNQDGTSHDGRPVYVEQKKFDGTPFDTTSPDPVNISVKIPARIQYCKSIRAWVFMHEYIRKSTHHEDSECPWLLRSEETDVYDIEEVQGPWQPDISFVFSHSNVFLTIFAVDITCNECNDNADCNLNGECKKDGKSCECFKDVEGVQFIGQHCEVRLKDDCHTIYGGEFIIKVLSRASCRLLFVVLNVSLPVPLRKEVFNDTWSVVPVGWGKGLFQEYDRPVYVYQGGSPLIDDDNDAAFLIYSGDRWFGLYQPGWQFLFGETFEPLFKASVMNYHESPLLSAFWDRAYTSGTVFVSDPTTGDTPVGVDFYYIRERGNQFGPYGALYPLQLNNQTGRGYFRCNDTNPYLYGDPFQNMNITGPGRRMLHTEGMFDNLFG</sequence>
<accession>A0AAD9DCA5</accession>
<organism evidence="3 4">
    <name type="scientific">Skeletonema marinoi</name>
    <dbReference type="NCBI Taxonomy" id="267567"/>
    <lineage>
        <taxon>Eukaryota</taxon>
        <taxon>Sar</taxon>
        <taxon>Stramenopiles</taxon>
        <taxon>Ochrophyta</taxon>
        <taxon>Bacillariophyta</taxon>
        <taxon>Coscinodiscophyceae</taxon>
        <taxon>Thalassiosirophycidae</taxon>
        <taxon>Thalassiosirales</taxon>
        <taxon>Skeletonemataceae</taxon>
        <taxon>Skeletonema</taxon>
        <taxon>Skeletonema marinoi-dohrnii complex</taxon>
    </lineage>
</organism>
<proteinExistence type="predicted"/>
<feature type="compositionally biased region" description="Low complexity" evidence="1">
    <location>
        <begin position="1"/>
        <end position="10"/>
    </location>
</feature>
<feature type="region of interest" description="Disordered" evidence="1">
    <location>
        <begin position="1"/>
        <end position="25"/>
    </location>
</feature>
<reference evidence="3" key="1">
    <citation type="submission" date="2023-06" db="EMBL/GenBank/DDBJ databases">
        <title>Survivors Of The Sea: Transcriptome response of Skeletonema marinoi to long-term dormancy.</title>
        <authorList>
            <person name="Pinder M.I.M."/>
            <person name="Kourtchenko O."/>
            <person name="Robertson E.K."/>
            <person name="Larsson T."/>
            <person name="Maumus F."/>
            <person name="Osuna-Cruz C.M."/>
            <person name="Vancaester E."/>
            <person name="Stenow R."/>
            <person name="Vandepoele K."/>
            <person name="Ploug H."/>
            <person name="Bruchert V."/>
            <person name="Godhe A."/>
            <person name="Topel M."/>
        </authorList>
    </citation>
    <scope>NUCLEOTIDE SEQUENCE</scope>
    <source>
        <strain evidence="3">R05AC</strain>
    </source>
</reference>
<dbReference type="AlphaFoldDB" id="A0AAD9DCA5"/>
<name>A0AAD9DCA5_9STRA</name>